<dbReference type="OrthoDB" id="1908888at2"/>
<accession>A0A2M8Z686</accession>
<evidence type="ECO:0000313" key="1">
    <source>
        <dbReference type="EMBL" id="PJJ28958.1"/>
    </source>
</evidence>
<dbReference type="RefSeq" id="WP_100305406.1">
    <property type="nucleotide sequence ID" value="NZ_PGET01000001.1"/>
</dbReference>
<dbReference type="Proteomes" id="UP000231092">
    <property type="component" value="Unassembled WGS sequence"/>
</dbReference>
<organism evidence="1 2">
    <name type="scientific">[Clostridium] celerecrescens 18A</name>
    <dbReference type="NCBI Taxonomy" id="1286362"/>
    <lineage>
        <taxon>Bacteria</taxon>
        <taxon>Bacillati</taxon>
        <taxon>Bacillota</taxon>
        <taxon>Clostridia</taxon>
        <taxon>Lachnospirales</taxon>
        <taxon>Lachnospiraceae</taxon>
        <taxon>Lacrimispora</taxon>
    </lineage>
</organism>
<reference evidence="1 2" key="1">
    <citation type="submission" date="2017-11" db="EMBL/GenBank/DDBJ databases">
        <title>Understudied soil microbes with underappreciated capabilities: Untangling the Clostridium saccharolyticum group.</title>
        <authorList>
            <person name="Leschine S."/>
        </authorList>
    </citation>
    <scope>NUCLEOTIDE SEQUENCE [LARGE SCALE GENOMIC DNA]</scope>
    <source>
        <strain evidence="1 2">18A</strain>
    </source>
</reference>
<sequence length="105" mass="12174">MDLHQQLKDLSQKYSFENARLKKEEQSPYLEVCLQLQEEHIEKFIEKAGQLNSIVESCANMVSIFDDSAPMKVLMQTSLRCAGRDMLYIRTTPSMVKILIETIFD</sequence>
<comment type="caution">
    <text evidence="1">The sequence shown here is derived from an EMBL/GenBank/DDBJ whole genome shotgun (WGS) entry which is preliminary data.</text>
</comment>
<dbReference type="EMBL" id="PGET01000001">
    <property type="protein sequence ID" value="PJJ28958.1"/>
    <property type="molecule type" value="Genomic_DNA"/>
</dbReference>
<proteinExistence type="predicted"/>
<name>A0A2M8Z686_9FIRM</name>
<evidence type="ECO:0000313" key="2">
    <source>
        <dbReference type="Proteomes" id="UP000231092"/>
    </source>
</evidence>
<dbReference type="AlphaFoldDB" id="A0A2M8Z686"/>
<gene>
    <name evidence="1" type="ORF">H171_2482</name>
</gene>
<protein>
    <submittedName>
        <fullName evidence="1">Uncharacterized protein</fullName>
    </submittedName>
</protein>